<gene>
    <name evidence="2" type="ORF">SMAX5B_014276</name>
</gene>
<organism evidence="2 3">
    <name type="scientific">Scophthalmus maximus</name>
    <name type="common">Turbot</name>
    <name type="synonym">Psetta maxima</name>
    <dbReference type="NCBI Taxonomy" id="52904"/>
    <lineage>
        <taxon>Eukaryota</taxon>
        <taxon>Metazoa</taxon>
        <taxon>Chordata</taxon>
        <taxon>Craniata</taxon>
        <taxon>Vertebrata</taxon>
        <taxon>Euteleostomi</taxon>
        <taxon>Actinopterygii</taxon>
        <taxon>Neopterygii</taxon>
        <taxon>Teleostei</taxon>
        <taxon>Neoteleostei</taxon>
        <taxon>Acanthomorphata</taxon>
        <taxon>Carangaria</taxon>
        <taxon>Pleuronectiformes</taxon>
        <taxon>Pleuronectoidei</taxon>
        <taxon>Scophthalmidae</taxon>
        <taxon>Scophthalmus</taxon>
    </lineage>
</organism>
<feature type="region of interest" description="Disordered" evidence="1">
    <location>
        <begin position="26"/>
        <end position="84"/>
    </location>
</feature>
<accession>A0A2U9BHA8</accession>
<feature type="non-terminal residue" evidence="2">
    <location>
        <position position="1"/>
    </location>
</feature>
<evidence type="ECO:0000256" key="1">
    <source>
        <dbReference type="SAM" id="MobiDB-lite"/>
    </source>
</evidence>
<evidence type="ECO:0000313" key="2">
    <source>
        <dbReference type="EMBL" id="AWP03393.1"/>
    </source>
</evidence>
<reference evidence="2 3" key="1">
    <citation type="submission" date="2017-12" db="EMBL/GenBank/DDBJ databases">
        <title>Integrating genomic resources of turbot (Scophthalmus maximus) in depth evaluation of genetic and physical mapping variation across individuals.</title>
        <authorList>
            <person name="Martinez P."/>
        </authorList>
    </citation>
    <scope>NUCLEOTIDE SEQUENCE [LARGE SCALE GENOMIC DNA]</scope>
</reference>
<proteinExistence type="predicted"/>
<keyword evidence="3" id="KW-1185">Reference proteome</keyword>
<dbReference type="EMBL" id="CP026248">
    <property type="protein sequence ID" value="AWP03393.1"/>
    <property type="molecule type" value="Genomic_DNA"/>
</dbReference>
<name>A0A2U9BHA8_SCOMX</name>
<evidence type="ECO:0000313" key="3">
    <source>
        <dbReference type="Proteomes" id="UP000246464"/>
    </source>
</evidence>
<feature type="compositionally biased region" description="Basic and acidic residues" evidence="1">
    <location>
        <begin position="26"/>
        <end position="63"/>
    </location>
</feature>
<protein>
    <submittedName>
        <fullName evidence="2">Uncharacterized protein</fullName>
    </submittedName>
</protein>
<dbReference type="AlphaFoldDB" id="A0A2U9BHA8"/>
<sequence length="84" mass="9227">TFSFDCVCVCACENNNRLTDWCRGGADVDRTTNERRVDRPSDWRRGGADVDRTTGERHVDRSSDQVQPPGGKQAAGLPTLLACS</sequence>
<dbReference type="Proteomes" id="UP000246464">
    <property type="component" value="Chromosome 6"/>
</dbReference>